<accession>A0AAV6NW95</accession>
<gene>
    <name evidence="2" type="ORF">SDJN03_07365</name>
</gene>
<feature type="non-terminal residue" evidence="2">
    <location>
        <position position="1"/>
    </location>
</feature>
<organism evidence="2 3">
    <name type="scientific">Cucurbita argyrosperma subsp. sororia</name>
    <dbReference type="NCBI Taxonomy" id="37648"/>
    <lineage>
        <taxon>Eukaryota</taxon>
        <taxon>Viridiplantae</taxon>
        <taxon>Streptophyta</taxon>
        <taxon>Embryophyta</taxon>
        <taxon>Tracheophyta</taxon>
        <taxon>Spermatophyta</taxon>
        <taxon>Magnoliopsida</taxon>
        <taxon>eudicotyledons</taxon>
        <taxon>Gunneridae</taxon>
        <taxon>Pentapetalae</taxon>
        <taxon>rosids</taxon>
        <taxon>fabids</taxon>
        <taxon>Cucurbitales</taxon>
        <taxon>Cucurbitaceae</taxon>
        <taxon>Cucurbiteae</taxon>
        <taxon>Cucurbita</taxon>
    </lineage>
</organism>
<feature type="compositionally biased region" description="Basic and acidic residues" evidence="1">
    <location>
        <begin position="1"/>
        <end position="14"/>
    </location>
</feature>
<keyword evidence="3" id="KW-1185">Reference proteome</keyword>
<comment type="caution">
    <text evidence="2">The sequence shown here is derived from an EMBL/GenBank/DDBJ whole genome shotgun (WGS) entry which is preliminary data.</text>
</comment>
<reference evidence="2 3" key="1">
    <citation type="journal article" date="2021" name="Hortic Res">
        <title>The domestication of Cucurbita argyrosperma as revealed by the genome of its wild relative.</title>
        <authorList>
            <person name="Barrera-Redondo J."/>
            <person name="Sanchez-de la Vega G."/>
            <person name="Aguirre-Liguori J.A."/>
            <person name="Castellanos-Morales G."/>
            <person name="Gutierrez-Guerrero Y.T."/>
            <person name="Aguirre-Dugua X."/>
            <person name="Aguirre-Planter E."/>
            <person name="Tenaillon M.I."/>
            <person name="Lira-Saade R."/>
            <person name="Eguiarte L.E."/>
        </authorList>
    </citation>
    <scope>NUCLEOTIDE SEQUENCE [LARGE SCALE GENOMIC DNA]</scope>
    <source>
        <strain evidence="2">JBR-2021</strain>
    </source>
</reference>
<feature type="region of interest" description="Disordered" evidence="1">
    <location>
        <begin position="1"/>
        <end position="30"/>
    </location>
</feature>
<evidence type="ECO:0000256" key="1">
    <source>
        <dbReference type="SAM" id="MobiDB-lite"/>
    </source>
</evidence>
<evidence type="ECO:0000313" key="3">
    <source>
        <dbReference type="Proteomes" id="UP000685013"/>
    </source>
</evidence>
<dbReference type="AlphaFoldDB" id="A0AAV6NW95"/>
<sequence length="143" mass="15807">MRFRVSPDHNRVIPDPHPTPHHPPSLNAHHLAPIDPPKSVLRLIPANPETAVMSTRPVIGNKAGDGKAKSVLPLIAETAVTSTGTLTDSHGYRVGIGKGKSVIPKRRKLVKTMMYHCIKNFLKSLFRRPPETHNRPKPITGYQ</sequence>
<evidence type="ECO:0000313" key="2">
    <source>
        <dbReference type="EMBL" id="KAG6602132.1"/>
    </source>
</evidence>
<dbReference type="Proteomes" id="UP000685013">
    <property type="component" value="Chromosome 4"/>
</dbReference>
<protein>
    <submittedName>
        <fullName evidence="2">Uncharacterized protein</fullName>
    </submittedName>
</protein>
<proteinExistence type="predicted"/>
<name>A0AAV6NW95_9ROSI</name>
<dbReference type="EMBL" id="JAGKQH010000004">
    <property type="protein sequence ID" value="KAG6602132.1"/>
    <property type="molecule type" value="Genomic_DNA"/>
</dbReference>